<dbReference type="PANTHER" id="PTHR11236">
    <property type="entry name" value="AMINOBENZOATE/ANTHRANILATE SYNTHASE"/>
    <property type="match status" value="1"/>
</dbReference>
<dbReference type="InterPro" id="IPR005801">
    <property type="entry name" value="ADC_synthase"/>
</dbReference>
<dbReference type="InterPro" id="IPR015890">
    <property type="entry name" value="Chorismate_C"/>
</dbReference>
<dbReference type="NCBIfam" id="TIGR00553">
    <property type="entry name" value="pabB"/>
    <property type="match status" value="1"/>
</dbReference>
<dbReference type="GO" id="GO:0016829">
    <property type="term" value="F:lyase activity"/>
    <property type="evidence" value="ECO:0007669"/>
    <property type="project" value="UniProtKB-KW"/>
</dbReference>
<dbReference type="PRINTS" id="PR00095">
    <property type="entry name" value="ANTSNTHASEI"/>
</dbReference>
<dbReference type="SUPFAM" id="SSF56322">
    <property type="entry name" value="ADC synthase"/>
    <property type="match status" value="1"/>
</dbReference>
<dbReference type="InterPro" id="IPR001544">
    <property type="entry name" value="Aminotrans_IV"/>
</dbReference>
<feature type="domain" description="Chorismate-utilising enzyme C-terminal" evidence="1">
    <location>
        <begin position="117"/>
        <end position="370"/>
    </location>
</feature>
<dbReference type="InterPro" id="IPR043132">
    <property type="entry name" value="BCAT-like_C"/>
</dbReference>
<evidence type="ECO:0000313" key="2">
    <source>
        <dbReference type="EMBL" id="SFZ74197.1"/>
    </source>
</evidence>
<reference evidence="2 3" key="1">
    <citation type="submission" date="2016-11" db="EMBL/GenBank/DDBJ databases">
        <authorList>
            <person name="Jaros S."/>
            <person name="Januszkiewicz K."/>
            <person name="Wedrychowicz H."/>
        </authorList>
    </citation>
    <scope>NUCLEOTIDE SEQUENCE [LARGE SCALE GENOMIC DNA]</scope>
    <source>
        <strain evidence="2 3">DSM 22330</strain>
    </source>
</reference>
<dbReference type="EMBL" id="FPKS01000005">
    <property type="protein sequence ID" value="SFZ74197.1"/>
    <property type="molecule type" value="Genomic_DNA"/>
</dbReference>
<dbReference type="Gene3D" id="3.30.470.10">
    <property type="match status" value="1"/>
</dbReference>
<dbReference type="PANTHER" id="PTHR11236:SF50">
    <property type="entry name" value="AMINODEOXYCHORISMATE SYNTHASE COMPONENT 1"/>
    <property type="match status" value="1"/>
</dbReference>
<dbReference type="Gene3D" id="3.20.10.10">
    <property type="entry name" value="D-amino Acid Aminotransferase, subunit A, domain 2"/>
    <property type="match status" value="1"/>
</dbReference>
<dbReference type="SUPFAM" id="SSF56752">
    <property type="entry name" value="D-aminoacid aminotransferase-like PLP-dependent enzymes"/>
    <property type="match status" value="1"/>
</dbReference>
<keyword evidence="2" id="KW-0456">Lyase</keyword>
<protein>
    <submittedName>
        <fullName evidence="2">Para-aminobenzoate synthetase / 4-amino-4-deoxychorismate lyase</fullName>
    </submittedName>
</protein>
<dbReference type="InterPro" id="IPR036038">
    <property type="entry name" value="Aminotransferase-like"/>
</dbReference>
<dbReference type="Gene3D" id="3.60.120.10">
    <property type="entry name" value="Anthranilate synthase"/>
    <property type="match status" value="1"/>
</dbReference>
<gene>
    <name evidence="2" type="ORF">SAMN02746068_01160</name>
</gene>
<dbReference type="AlphaFoldDB" id="A0A1K2HBW9"/>
<dbReference type="InterPro" id="IPR019999">
    <property type="entry name" value="Anth_synth_I-like"/>
</dbReference>
<evidence type="ECO:0000313" key="3">
    <source>
        <dbReference type="Proteomes" id="UP000185655"/>
    </source>
</evidence>
<dbReference type="Proteomes" id="UP000185655">
    <property type="component" value="Unassembled WGS sequence"/>
</dbReference>
<name>A0A1K2HBW9_9LACT</name>
<dbReference type="Pfam" id="PF01063">
    <property type="entry name" value="Aminotran_4"/>
    <property type="match status" value="1"/>
</dbReference>
<accession>A0A1K2HBW9</accession>
<dbReference type="InterPro" id="IPR005802">
    <property type="entry name" value="ADC_synth_comp_1"/>
</dbReference>
<evidence type="ECO:0000259" key="1">
    <source>
        <dbReference type="Pfam" id="PF00425"/>
    </source>
</evidence>
<organism evidence="2 3">
    <name type="scientific">Pseudolactococcus chungangensis CAU 28 = DSM 22330</name>
    <dbReference type="NCBI Taxonomy" id="1122154"/>
    <lineage>
        <taxon>Bacteria</taxon>
        <taxon>Bacillati</taxon>
        <taxon>Bacillota</taxon>
        <taxon>Bacilli</taxon>
        <taxon>Lactobacillales</taxon>
        <taxon>Streptococcaceae</taxon>
        <taxon>Pseudolactococcus</taxon>
    </lineage>
</organism>
<dbReference type="GO" id="GO:0046820">
    <property type="term" value="F:4-amino-4-deoxychorismate synthase activity"/>
    <property type="evidence" value="ECO:0007669"/>
    <property type="project" value="TreeGrafter"/>
</dbReference>
<dbReference type="InterPro" id="IPR043131">
    <property type="entry name" value="BCAT-like_N"/>
</dbReference>
<proteinExistence type="predicted"/>
<sequence>MFIYLTGESQFFYALNFCYNKRTMMIYDDKKFDNPLATLIAFDNAGVIASLSEIEKWQQTHYLVGYIRYEAKDVFLGKQIKSESPLLYFQVFKDFTPYVPKNVPEISLSPQAQQTFSDYAAAVAEIKREQRIGNTYEVNYTYDYQVPYASDDLALYEHLLTKQRTPYNTYIKNEYDTLLSFSPELFFEIEGQHITTRPMKGTVKRGRSATEDAERITFLKTDEKNRAENVMIVDLMRNDLGRIAENGSVKVTKLFEVETHATVHQMTSQIEADLRAGTDLWTIFQALFPNGSITGAPKISTMNIIERLEKGSRDIYCGAIGFLSPEKMIFSVPIRILQRQTGAEHFKYRVGGAIVWDSDTADEWLETQAKTAFLQDDFQLIETIQVENGRLTFKREHFERLQRSATYYGFKFNPDILDFQPEQDGMLRLVLSRDGKFETSYRPIKAFNTVALSPMTIDSRADFLAHKTTHRPYFNAKDEIFVNERGELSEMSRANLILEINGEWLTPPLSSGLLPGIYRQYLLDSGKCREQILYREDLTRADKVFCCNSVQGVREVFLI</sequence>
<dbReference type="Pfam" id="PF00425">
    <property type="entry name" value="Chorismate_bind"/>
    <property type="match status" value="1"/>
</dbReference>
<dbReference type="STRING" id="1122154.SAMN02746068_01160"/>
<dbReference type="GO" id="GO:0000162">
    <property type="term" value="P:L-tryptophan biosynthetic process"/>
    <property type="evidence" value="ECO:0007669"/>
    <property type="project" value="TreeGrafter"/>
</dbReference>
<dbReference type="GO" id="GO:0009396">
    <property type="term" value="P:folic acid-containing compound biosynthetic process"/>
    <property type="evidence" value="ECO:0007669"/>
    <property type="project" value="InterPro"/>
</dbReference>